<gene>
    <name evidence="1" type="ORF">LCGC14_2318760</name>
</gene>
<sequence>MDTQEVNKQEMIIVTNIEKRTGVNISNWHINTTTGVCTPREKTSGL</sequence>
<proteinExistence type="predicted"/>
<dbReference type="EMBL" id="LAZR01033080">
    <property type="protein sequence ID" value="KKL49113.1"/>
    <property type="molecule type" value="Genomic_DNA"/>
</dbReference>
<comment type="caution">
    <text evidence="1">The sequence shown here is derived from an EMBL/GenBank/DDBJ whole genome shotgun (WGS) entry which is preliminary data.</text>
</comment>
<dbReference type="AlphaFoldDB" id="A0A0F9CIJ3"/>
<accession>A0A0F9CIJ3</accession>
<evidence type="ECO:0000313" key="1">
    <source>
        <dbReference type="EMBL" id="KKL49113.1"/>
    </source>
</evidence>
<organism evidence="1">
    <name type="scientific">marine sediment metagenome</name>
    <dbReference type="NCBI Taxonomy" id="412755"/>
    <lineage>
        <taxon>unclassified sequences</taxon>
        <taxon>metagenomes</taxon>
        <taxon>ecological metagenomes</taxon>
    </lineage>
</organism>
<reference evidence="1" key="1">
    <citation type="journal article" date="2015" name="Nature">
        <title>Complex archaea that bridge the gap between prokaryotes and eukaryotes.</title>
        <authorList>
            <person name="Spang A."/>
            <person name="Saw J.H."/>
            <person name="Jorgensen S.L."/>
            <person name="Zaremba-Niedzwiedzka K."/>
            <person name="Martijn J."/>
            <person name="Lind A.E."/>
            <person name="van Eijk R."/>
            <person name="Schleper C."/>
            <person name="Guy L."/>
            <person name="Ettema T.J."/>
        </authorList>
    </citation>
    <scope>NUCLEOTIDE SEQUENCE</scope>
</reference>
<name>A0A0F9CIJ3_9ZZZZ</name>
<protein>
    <submittedName>
        <fullName evidence="1">Uncharacterized protein</fullName>
    </submittedName>
</protein>